<protein>
    <submittedName>
        <fullName evidence="1">Uncharacterized protein</fullName>
    </submittedName>
</protein>
<proteinExistence type="predicted"/>
<feature type="non-terminal residue" evidence="1">
    <location>
        <position position="624"/>
    </location>
</feature>
<dbReference type="AlphaFoldDB" id="A0A6G0VVE6"/>
<accession>A0A6G0VVE6</accession>
<dbReference type="CDD" id="cd15517">
    <property type="entry name" value="PHD_TCF19_like"/>
    <property type="match status" value="1"/>
</dbReference>
<dbReference type="OrthoDB" id="6618292at2759"/>
<evidence type="ECO:0000313" key="1">
    <source>
        <dbReference type="EMBL" id="KAF0711138.1"/>
    </source>
</evidence>
<organism evidence="1 2">
    <name type="scientific">Aphis craccivora</name>
    <name type="common">Cowpea aphid</name>
    <dbReference type="NCBI Taxonomy" id="307492"/>
    <lineage>
        <taxon>Eukaryota</taxon>
        <taxon>Metazoa</taxon>
        <taxon>Ecdysozoa</taxon>
        <taxon>Arthropoda</taxon>
        <taxon>Hexapoda</taxon>
        <taxon>Insecta</taxon>
        <taxon>Pterygota</taxon>
        <taxon>Neoptera</taxon>
        <taxon>Paraneoptera</taxon>
        <taxon>Hemiptera</taxon>
        <taxon>Sternorrhyncha</taxon>
        <taxon>Aphidomorpha</taxon>
        <taxon>Aphidoidea</taxon>
        <taxon>Aphididae</taxon>
        <taxon>Aphidini</taxon>
        <taxon>Aphis</taxon>
        <taxon>Aphis</taxon>
    </lineage>
</organism>
<comment type="caution">
    <text evidence="1">The sequence shown here is derived from an EMBL/GenBank/DDBJ whole genome shotgun (WGS) entry which is preliminary data.</text>
</comment>
<evidence type="ECO:0000313" key="2">
    <source>
        <dbReference type="Proteomes" id="UP000478052"/>
    </source>
</evidence>
<dbReference type="Proteomes" id="UP000478052">
    <property type="component" value="Unassembled WGS sequence"/>
</dbReference>
<reference evidence="1 2" key="1">
    <citation type="submission" date="2019-08" db="EMBL/GenBank/DDBJ databases">
        <title>Whole genome of Aphis craccivora.</title>
        <authorList>
            <person name="Voronova N.V."/>
            <person name="Shulinski R.S."/>
            <person name="Bandarenka Y.V."/>
            <person name="Zhorov D.G."/>
            <person name="Warner D."/>
        </authorList>
    </citation>
    <scope>NUCLEOTIDE SEQUENCE [LARGE SCALE GENOMIC DNA]</scope>
    <source>
        <strain evidence="1">180601</strain>
        <tissue evidence="1">Whole Body</tissue>
    </source>
</reference>
<dbReference type="InterPro" id="IPR013083">
    <property type="entry name" value="Znf_RING/FYVE/PHD"/>
</dbReference>
<name>A0A6G0VVE6_APHCR</name>
<gene>
    <name evidence="1" type="ORF">FWK35_00029534</name>
</gene>
<dbReference type="Gene3D" id="3.30.40.10">
    <property type="entry name" value="Zinc/RING finger domain, C3HC4 (zinc finger)"/>
    <property type="match status" value="1"/>
</dbReference>
<dbReference type="EMBL" id="VUJU01011390">
    <property type="protein sequence ID" value="KAF0711138.1"/>
    <property type="molecule type" value="Genomic_DNA"/>
</dbReference>
<dbReference type="SUPFAM" id="SSF57903">
    <property type="entry name" value="FYVE/PHD zinc finger"/>
    <property type="match status" value="1"/>
</dbReference>
<sequence>MCIKNKLGRSIMFEEGDDDFIHFKNYKNTQRIPIVIYADFECILNPKQPDKFIQSGKKPKTNITHLHNLMSYGFYVKVDYNIIPKKLIKKFEIPRKVVIYRGKNAAKKFMNSLINIGNKINDIYKTNLPINKLTLKEEKHFQKAKNSIRGGITQSTKRYAKAFEWVDDLNIDVINIADDSDVGYILEVDVDYPNNLHITVVEFVQSVKCYICNLDFAELDVPINCDGCNFLTHNKCSGLNSSEIKCLGLKNRNLKFFCEACNKGLCDIPELKLLINRLIAEVNEQKSQKNDNNVQNHSEEFIIGEVGECNIRASNLIFYNVPESNLDNAVDRVNHDSNLVSNVIDSIITGGNIRPSKVIHLGIHGKNNPRPIKAVFSTPADRNYMKKLRDELESRRSNGEIDLIIKYIRGTPTIATKNNRSNARCIYIPPDSSCDEYSKHCEVIESIYLMYPDYNYVITGDYNLNHLKQVNPVHNCSGRTLDCIMISADVELTNILHSLESLVPIIDNYHPSLDFIVLFNSALVNEHFESPLVYNFKNCNIDDISQFIRKTAHLFANYFSSVYTKDIPLFNGVVPLPSDVYNNYLNSLNPHSGTGPDGIPPMFLKACSSVLARPLHMIFNKSLD</sequence>
<keyword evidence="2" id="KW-1185">Reference proteome</keyword>
<dbReference type="InterPro" id="IPR011011">
    <property type="entry name" value="Znf_FYVE_PHD"/>
</dbReference>